<name>A0ABX8V0L2_9BACT</name>
<evidence type="ECO:0000256" key="2">
    <source>
        <dbReference type="ARBA" id="ARBA00008014"/>
    </source>
</evidence>
<comment type="cofactor">
    <cofactor evidence="7 8">
        <name>FMNH2</name>
        <dbReference type="ChEBI" id="CHEBI:57618"/>
    </cofactor>
    <text evidence="7 8">Reduced FMN (FMNH(2)).</text>
</comment>
<dbReference type="PROSITE" id="PS00788">
    <property type="entry name" value="CHORISMATE_SYNTHASE_2"/>
    <property type="match status" value="1"/>
</dbReference>
<keyword evidence="5 7" id="KW-0057">Aromatic amino acid biosynthesis</keyword>
<keyword evidence="7" id="KW-0274">FAD</keyword>
<dbReference type="PIRSF" id="PIRSF001456">
    <property type="entry name" value="Chorismate_synth"/>
    <property type="match status" value="1"/>
</dbReference>
<dbReference type="EMBL" id="CP075587">
    <property type="protein sequence ID" value="QYF48767.1"/>
    <property type="molecule type" value="Genomic_DNA"/>
</dbReference>
<dbReference type="SUPFAM" id="SSF103263">
    <property type="entry name" value="Chorismate synthase, AroC"/>
    <property type="match status" value="1"/>
</dbReference>
<keyword evidence="10" id="KW-1185">Reference proteome</keyword>
<evidence type="ECO:0000256" key="6">
    <source>
        <dbReference type="ARBA" id="ARBA00023239"/>
    </source>
</evidence>
<dbReference type="NCBIfam" id="NF003793">
    <property type="entry name" value="PRK05382.1"/>
    <property type="match status" value="1"/>
</dbReference>
<dbReference type="InterPro" id="IPR000453">
    <property type="entry name" value="Chorismate_synth"/>
</dbReference>
<feature type="binding site" evidence="7">
    <location>
        <position position="48"/>
    </location>
    <ligand>
        <name>NADP(+)</name>
        <dbReference type="ChEBI" id="CHEBI:58349"/>
    </ligand>
</feature>
<dbReference type="GO" id="GO:0004107">
    <property type="term" value="F:chorismate synthase activity"/>
    <property type="evidence" value="ECO:0007669"/>
    <property type="project" value="UniProtKB-EC"/>
</dbReference>
<dbReference type="Gene3D" id="3.60.150.10">
    <property type="entry name" value="Chorismate synthase AroC"/>
    <property type="match status" value="1"/>
</dbReference>
<evidence type="ECO:0000256" key="3">
    <source>
        <dbReference type="ARBA" id="ARBA00013036"/>
    </source>
</evidence>
<sequence>MASNSFGTLLRITTWGESHGKAIGVVIDGCPAGLPLNNEDINLELKKRAPGKNPYISPRKEPDCAEIYSGLFEGKTTGSPISIVIFNQDHDSKPYESNKLLLRPGHANFTYLQKYGAFDYRGGGRASARETACRVAAGAVAKKILKEIDIEIVAYVCEIGGISISPYTPSSFSQLRKIVDSSPLFCPDLTISTKMSALIDQVKIDKDSLGGVIECVTSSLPIGLGDPIYEKLEANLAKAMLSIPASKGFEFGSGFKAAQMRGSDHNDLFTLEKGQIVTQTNHAGGTLAGITNGAYLITRTAFKPTSSIARTQQTVNLDGNKEEFTPSEKSRHDPCVAIRAAPVVEAMTALVLADAYLINRGVRL</sequence>
<accession>A0ABX8V0L2</accession>
<feature type="binding site" evidence="7">
    <location>
        <begin position="125"/>
        <end position="127"/>
    </location>
    <ligand>
        <name>FMN</name>
        <dbReference type="ChEBI" id="CHEBI:58210"/>
    </ligand>
</feature>
<dbReference type="NCBIfam" id="TIGR00033">
    <property type="entry name" value="aroC"/>
    <property type="match status" value="1"/>
</dbReference>
<keyword evidence="7" id="KW-0288">FMN</keyword>
<dbReference type="PROSITE" id="PS00787">
    <property type="entry name" value="CHORISMATE_SYNTHASE_1"/>
    <property type="match status" value="1"/>
</dbReference>
<feature type="binding site" evidence="7">
    <location>
        <position position="288"/>
    </location>
    <ligand>
        <name>FMN</name>
        <dbReference type="ChEBI" id="CHEBI:58210"/>
    </ligand>
</feature>
<keyword evidence="7" id="KW-0285">Flavoprotein</keyword>
<dbReference type="Pfam" id="PF01264">
    <property type="entry name" value="Chorismate_synt"/>
    <property type="match status" value="1"/>
</dbReference>
<dbReference type="CDD" id="cd07304">
    <property type="entry name" value="Chorismate_synthase"/>
    <property type="match status" value="1"/>
</dbReference>
<evidence type="ECO:0000256" key="8">
    <source>
        <dbReference type="RuleBase" id="RU000605"/>
    </source>
</evidence>
<dbReference type="PANTHER" id="PTHR21085">
    <property type="entry name" value="CHORISMATE SYNTHASE"/>
    <property type="match status" value="1"/>
</dbReference>
<evidence type="ECO:0000256" key="1">
    <source>
        <dbReference type="ARBA" id="ARBA00005044"/>
    </source>
</evidence>
<dbReference type="InterPro" id="IPR020541">
    <property type="entry name" value="Chorismate_synthase_CS"/>
</dbReference>
<feature type="binding site" evidence="7">
    <location>
        <position position="331"/>
    </location>
    <ligand>
        <name>FMN</name>
        <dbReference type="ChEBI" id="CHEBI:58210"/>
    </ligand>
</feature>
<evidence type="ECO:0000256" key="7">
    <source>
        <dbReference type="HAMAP-Rule" id="MF_00300"/>
    </source>
</evidence>
<comment type="catalytic activity">
    <reaction evidence="7 8">
        <text>5-O-(1-carboxyvinyl)-3-phosphoshikimate = chorismate + phosphate</text>
        <dbReference type="Rhea" id="RHEA:21020"/>
        <dbReference type="ChEBI" id="CHEBI:29748"/>
        <dbReference type="ChEBI" id="CHEBI:43474"/>
        <dbReference type="ChEBI" id="CHEBI:57701"/>
        <dbReference type="EC" id="4.2.3.5"/>
    </reaction>
</comment>
<feature type="binding site" evidence="7">
    <location>
        <begin position="303"/>
        <end position="307"/>
    </location>
    <ligand>
        <name>FMN</name>
        <dbReference type="ChEBI" id="CHEBI:58210"/>
    </ligand>
</feature>
<evidence type="ECO:0000256" key="5">
    <source>
        <dbReference type="ARBA" id="ARBA00023141"/>
    </source>
</evidence>
<evidence type="ECO:0000313" key="9">
    <source>
        <dbReference type="EMBL" id="QYF48767.1"/>
    </source>
</evidence>
<dbReference type="PANTHER" id="PTHR21085:SF0">
    <property type="entry name" value="CHORISMATE SYNTHASE"/>
    <property type="match status" value="1"/>
</dbReference>
<reference evidence="9 10" key="1">
    <citation type="journal article" date="2022" name="bioRxiv">
        <title>Ecology and evolution of chlamydial symbionts of arthropods.</title>
        <authorList>
            <person name="Halter T."/>
            <person name="Koestlbacher S."/>
            <person name="Collingro A."/>
            <person name="Sixt B.S."/>
            <person name="Toenshoff E.R."/>
            <person name="Hendrickx F."/>
            <person name="Kostanjsek R."/>
            <person name="Horn M."/>
        </authorList>
    </citation>
    <scope>NUCLEOTIDE SEQUENCE [LARGE SCALE GENOMIC DNA]</scope>
    <source>
        <strain evidence="9">W744xW776</strain>
    </source>
</reference>
<comment type="pathway">
    <text evidence="1 7 8">Metabolic intermediate biosynthesis; chorismate biosynthesis; chorismate from D-erythrose 4-phosphate and phosphoenolpyruvate: step 7/7.</text>
</comment>
<comment type="function">
    <text evidence="7">Catalyzes the anti-1,4-elimination of the C-3 phosphate and the C-6 proR hydrogen from 5-enolpyruvylshikimate-3-phosphate (EPSP) to yield chorismate, which is the branch point compound that serves as the starting substrate for the three terminal pathways of aromatic amino acid biosynthesis. This reaction introduces a second double bond into the aromatic ring system.</text>
</comment>
<gene>
    <name evidence="7" type="primary">aroC</name>
    <name evidence="9" type="ORF">RHABOEDO_000982</name>
</gene>
<keyword evidence="4 7" id="KW-0028">Amino-acid biosynthesis</keyword>
<dbReference type="Proteomes" id="UP000826014">
    <property type="component" value="Chromosome"/>
</dbReference>
<protein>
    <recommendedName>
        <fullName evidence="3 7">Chorismate synthase</fullName>
        <shortName evidence="7">CS</shortName>
        <ecNumber evidence="3 7">4.2.3.5</ecNumber>
    </recommendedName>
    <alternativeName>
        <fullName evidence="7">5-enolpyruvylshikimate-3-phosphate phospholyase</fullName>
    </alternativeName>
</protein>
<comment type="similarity">
    <text evidence="2 7 8">Belongs to the chorismate synthase family.</text>
</comment>
<dbReference type="RefSeq" id="WP_215217350.1">
    <property type="nucleotide sequence ID" value="NZ_CP075587.1"/>
</dbReference>
<keyword evidence="6 7" id="KW-0456">Lyase</keyword>
<organism evidence="9 10">
    <name type="scientific">Candidatus Rhabdochlamydia oedothoracis</name>
    <dbReference type="NCBI Taxonomy" id="2720720"/>
    <lineage>
        <taxon>Bacteria</taxon>
        <taxon>Pseudomonadati</taxon>
        <taxon>Chlamydiota</taxon>
        <taxon>Chlamydiia</taxon>
        <taxon>Parachlamydiales</taxon>
        <taxon>Candidatus Rhabdochlamydiaceae</taxon>
        <taxon>Candidatus Rhabdochlamydia</taxon>
    </lineage>
</organism>
<keyword evidence="7" id="KW-0521">NADP</keyword>
<proteinExistence type="inferred from homology"/>
<dbReference type="PROSITE" id="PS00789">
    <property type="entry name" value="CHORISMATE_SYNTHASE_3"/>
    <property type="match status" value="1"/>
</dbReference>
<dbReference type="HAMAP" id="MF_00300">
    <property type="entry name" value="Chorismate_synth"/>
    <property type="match status" value="1"/>
</dbReference>
<comment type="subunit">
    <text evidence="7">Homotetramer.</text>
</comment>
<dbReference type="InterPro" id="IPR035904">
    <property type="entry name" value="Chorismate_synth_AroC_sf"/>
</dbReference>
<evidence type="ECO:0000313" key="10">
    <source>
        <dbReference type="Proteomes" id="UP000826014"/>
    </source>
</evidence>
<comment type="caution">
    <text evidence="7">Lacks conserved residue(s) required for the propagation of feature annotation.</text>
</comment>
<dbReference type="EC" id="4.2.3.5" evidence="3 7"/>
<evidence type="ECO:0000256" key="4">
    <source>
        <dbReference type="ARBA" id="ARBA00022605"/>
    </source>
</evidence>